<evidence type="ECO:0000259" key="1">
    <source>
        <dbReference type="Pfam" id="PF01782"/>
    </source>
</evidence>
<dbReference type="InterPro" id="IPR029044">
    <property type="entry name" value="Nucleotide-diphossugar_trans"/>
</dbReference>
<dbReference type="Gene3D" id="2.40.30.60">
    <property type="entry name" value="RimM"/>
    <property type="match status" value="1"/>
</dbReference>
<dbReference type="HAMAP" id="MF_00014">
    <property type="entry name" value="Ribosome_mat_RimM"/>
    <property type="match status" value="1"/>
</dbReference>
<keyword evidence="4" id="KW-1185">Reference proteome</keyword>
<dbReference type="Pfam" id="PF01782">
    <property type="entry name" value="RimM"/>
    <property type="match status" value="1"/>
</dbReference>
<dbReference type="GO" id="GO:0043022">
    <property type="term" value="F:ribosome binding"/>
    <property type="evidence" value="ECO:0007669"/>
    <property type="project" value="InterPro"/>
</dbReference>
<accession>A0A8T3BH49</accession>
<dbReference type="SUPFAM" id="SSF50346">
    <property type="entry name" value="PRC-barrel domain"/>
    <property type="match status" value="1"/>
</dbReference>
<dbReference type="InterPro" id="IPR039741">
    <property type="entry name" value="UDP-sugar_pyrophosphorylase"/>
</dbReference>
<gene>
    <name evidence="3" type="ORF">KFK09_009427</name>
</gene>
<organism evidence="3 4">
    <name type="scientific">Dendrobium nobile</name>
    <name type="common">Orchid</name>
    <dbReference type="NCBI Taxonomy" id="94219"/>
    <lineage>
        <taxon>Eukaryota</taxon>
        <taxon>Viridiplantae</taxon>
        <taxon>Streptophyta</taxon>
        <taxon>Embryophyta</taxon>
        <taxon>Tracheophyta</taxon>
        <taxon>Spermatophyta</taxon>
        <taxon>Magnoliopsida</taxon>
        <taxon>Liliopsida</taxon>
        <taxon>Asparagales</taxon>
        <taxon>Orchidaceae</taxon>
        <taxon>Epidendroideae</taxon>
        <taxon>Malaxideae</taxon>
        <taxon>Dendrobiinae</taxon>
        <taxon>Dendrobium</taxon>
    </lineage>
</organism>
<evidence type="ECO:0000259" key="2">
    <source>
        <dbReference type="Pfam" id="PF24986"/>
    </source>
</evidence>
<evidence type="ECO:0000313" key="4">
    <source>
        <dbReference type="Proteomes" id="UP000829196"/>
    </source>
</evidence>
<dbReference type="PROSITE" id="PS51257">
    <property type="entry name" value="PROKAR_LIPOPROTEIN"/>
    <property type="match status" value="1"/>
</dbReference>
<sequence length="655" mass="73831">MLRSSVASPSAPCSFLSCRWSFLPKPAASVRNFSATLSDHSYSLSYLAPPFCATGYRAIAKAVGEDVEEEKEVGGLDFIEVGYITGVHGLKGELRVKPNTGFPELRFCKPGRRWLKARILGKETISEMELTRGRSHPGQKCWIISFEAIDTVDKAKQVVGSTILVREEDKPELEEDEFYSHDLVGMRVLHKETGILVGKVANVLNTGANDLLHVKRYSCEPSKGKVNLSDSHLSETDVSGQFLWIPFVKAIVPDIDMERREMIITPPKGLLELNLRSDMRSKKERRQMEWKLRKRLQQRFTAAKKILQEMGHSHLFDGFSIGDKGQRAMLARHIADLNLSLFQHAVRCVESSSRRLSLFDFVDANSDLLLKNALMIPYKYLRDSVYPEKNDELFKEGLRLLNNSKAAIILVINDDSSLGMVSIELVLHKLQQLLADYQSFLKFGEKCNEIPFIMLTSTGQTKPIEQLLVDNDYFGFNAEKVLLLEETRLPIVSKSVDSKKILLKSSWEILLAPTGSGGTFASLLSQKGVDFLQEMGVEYVQVCSLSERSAFGSPLFFGWASSCKAKMALKIPMNAKKEDDFDIIFSAEKLRMICKQIEALSFQAIPEQHEYVEQVDGEWTEVKPSSFNSYRLHCSIYSALKLCSVDEVCVMQVMD</sequence>
<dbReference type="OrthoDB" id="532420at2759"/>
<dbReference type="EMBL" id="JAGYWB010000008">
    <property type="protein sequence ID" value="KAI0513407.1"/>
    <property type="molecule type" value="Genomic_DNA"/>
</dbReference>
<dbReference type="SUPFAM" id="SSF50447">
    <property type="entry name" value="Translation proteins"/>
    <property type="match status" value="1"/>
</dbReference>
<dbReference type="GO" id="GO:0006048">
    <property type="term" value="P:UDP-N-acetylglucosamine biosynthetic process"/>
    <property type="evidence" value="ECO:0007669"/>
    <property type="project" value="TreeGrafter"/>
</dbReference>
<evidence type="ECO:0000313" key="3">
    <source>
        <dbReference type="EMBL" id="KAI0513407.1"/>
    </source>
</evidence>
<dbReference type="InterPro" id="IPR009000">
    <property type="entry name" value="Transl_B-barrel_sf"/>
</dbReference>
<dbReference type="InterPro" id="IPR056792">
    <property type="entry name" value="PRC_RimM"/>
</dbReference>
<dbReference type="Pfam" id="PF24986">
    <property type="entry name" value="PRC_RimM"/>
    <property type="match status" value="1"/>
</dbReference>
<protein>
    <submittedName>
        <fullName evidence="3">Uncharacterized protein</fullName>
    </submittedName>
</protein>
<proteinExistence type="inferred from homology"/>
<dbReference type="InterPro" id="IPR002676">
    <property type="entry name" value="RimM_N"/>
</dbReference>
<dbReference type="SUPFAM" id="SSF53448">
    <property type="entry name" value="Nucleotide-diphospho-sugar transferases"/>
    <property type="match status" value="1"/>
</dbReference>
<dbReference type="Proteomes" id="UP000829196">
    <property type="component" value="Unassembled WGS sequence"/>
</dbReference>
<dbReference type="GO" id="GO:0003977">
    <property type="term" value="F:UDP-N-acetylglucosamine diphosphorylase activity"/>
    <property type="evidence" value="ECO:0007669"/>
    <property type="project" value="TreeGrafter"/>
</dbReference>
<dbReference type="Gene3D" id="3.90.550.10">
    <property type="entry name" value="Spore Coat Polysaccharide Biosynthesis Protein SpsA, Chain A"/>
    <property type="match status" value="1"/>
</dbReference>
<reference evidence="3" key="1">
    <citation type="journal article" date="2022" name="Front. Genet.">
        <title>Chromosome-Scale Assembly of the Dendrobium nobile Genome Provides Insights Into the Molecular Mechanism of the Biosynthesis of the Medicinal Active Ingredient of Dendrobium.</title>
        <authorList>
            <person name="Xu Q."/>
            <person name="Niu S.-C."/>
            <person name="Li K.-L."/>
            <person name="Zheng P.-J."/>
            <person name="Zhang X.-J."/>
            <person name="Jia Y."/>
            <person name="Liu Y."/>
            <person name="Niu Y.-X."/>
            <person name="Yu L.-H."/>
            <person name="Chen D.-F."/>
            <person name="Zhang G.-Q."/>
        </authorList>
    </citation>
    <scope>NUCLEOTIDE SEQUENCE</scope>
    <source>
        <tissue evidence="3">Leaf</tissue>
    </source>
</reference>
<feature type="domain" description="RimM N-terminal" evidence="1">
    <location>
        <begin position="81"/>
        <end position="168"/>
    </location>
</feature>
<dbReference type="PANTHER" id="PTHR11952">
    <property type="entry name" value="UDP- GLUCOSE PYROPHOSPHORYLASE"/>
    <property type="match status" value="1"/>
</dbReference>
<dbReference type="AlphaFoldDB" id="A0A8T3BH49"/>
<dbReference type="GO" id="GO:0006364">
    <property type="term" value="P:rRNA processing"/>
    <property type="evidence" value="ECO:0007669"/>
    <property type="project" value="InterPro"/>
</dbReference>
<dbReference type="SMR" id="A0A8T3BH49"/>
<comment type="caution">
    <text evidence="3">The sequence shown here is derived from an EMBL/GenBank/DDBJ whole genome shotgun (WGS) entry which is preliminary data.</text>
</comment>
<dbReference type="GO" id="GO:0005840">
    <property type="term" value="C:ribosome"/>
    <property type="evidence" value="ECO:0007669"/>
    <property type="project" value="InterPro"/>
</dbReference>
<name>A0A8T3BH49_DENNO</name>
<feature type="domain" description="Ribosome maturation factor RimM PRC barrel" evidence="2">
    <location>
        <begin position="181"/>
        <end position="270"/>
    </location>
</feature>
<dbReference type="InterPro" id="IPR011961">
    <property type="entry name" value="RimM"/>
</dbReference>
<dbReference type="PANTHER" id="PTHR11952:SF10">
    <property type="entry name" value="16S RRNA PROCESSING PROTEIN RIMM FAMILY"/>
    <property type="match status" value="1"/>
</dbReference>
<dbReference type="Gene3D" id="2.30.30.240">
    <property type="entry name" value="PRC-barrel domain"/>
    <property type="match status" value="1"/>
</dbReference>
<dbReference type="FunFam" id="2.30.30.240:FF:000002">
    <property type="entry name" value="Ribosome maturation factor rimM"/>
    <property type="match status" value="1"/>
</dbReference>
<dbReference type="NCBIfam" id="TIGR02273">
    <property type="entry name" value="16S_RimM"/>
    <property type="match status" value="1"/>
</dbReference>
<dbReference type="InterPro" id="IPR011033">
    <property type="entry name" value="PRC_barrel-like_sf"/>
</dbReference>
<dbReference type="InterPro" id="IPR036976">
    <property type="entry name" value="RimM_N_sf"/>
</dbReference>